<dbReference type="InParanoid" id="M4FGW7"/>
<name>M4FGW7_BRACM</name>
<reference evidence="1 2" key="1">
    <citation type="journal article" date="2011" name="Nat. Genet.">
        <title>The genome of the mesopolyploid crop species Brassica rapa.</title>
        <authorList>
            <consortium name="Brassica rapa Genome Sequencing Project Consortium"/>
            <person name="Wang X."/>
            <person name="Wang H."/>
            <person name="Wang J."/>
            <person name="Sun R."/>
            <person name="Wu J."/>
            <person name="Liu S."/>
            <person name="Bai Y."/>
            <person name="Mun J.H."/>
            <person name="Bancroft I."/>
            <person name="Cheng F."/>
            <person name="Huang S."/>
            <person name="Li X."/>
            <person name="Hua W."/>
            <person name="Wang J."/>
            <person name="Wang X."/>
            <person name="Freeling M."/>
            <person name="Pires J.C."/>
            <person name="Paterson A.H."/>
            <person name="Chalhoub B."/>
            <person name="Wang B."/>
            <person name="Hayward A."/>
            <person name="Sharpe A.G."/>
            <person name="Park B.S."/>
            <person name="Weisshaar B."/>
            <person name="Liu B."/>
            <person name="Li B."/>
            <person name="Liu B."/>
            <person name="Tong C."/>
            <person name="Song C."/>
            <person name="Duran C."/>
            <person name="Peng C."/>
            <person name="Geng C."/>
            <person name="Koh C."/>
            <person name="Lin C."/>
            <person name="Edwards D."/>
            <person name="Mu D."/>
            <person name="Shen D."/>
            <person name="Soumpourou E."/>
            <person name="Li F."/>
            <person name="Fraser F."/>
            <person name="Conant G."/>
            <person name="Lassalle G."/>
            <person name="King G.J."/>
            <person name="Bonnema G."/>
            <person name="Tang H."/>
            <person name="Wang H."/>
            <person name="Belcram H."/>
            <person name="Zhou H."/>
            <person name="Hirakawa H."/>
            <person name="Abe H."/>
            <person name="Guo H."/>
            <person name="Wang H."/>
            <person name="Jin H."/>
            <person name="Parkin I.A."/>
            <person name="Batley J."/>
            <person name="Kim J.S."/>
            <person name="Just J."/>
            <person name="Li J."/>
            <person name="Xu J."/>
            <person name="Deng J."/>
            <person name="Kim J.A."/>
            <person name="Li J."/>
            <person name="Yu J."/>
            <person name="Meng J."/>
            <person name="Wang J."/>
            <person name="Min J."/>
            <person name="Poulain J."/>
            <person name="Wang J."/>
            <person name="Hatakeyama K."/>
            <person name="Wu K."/>
            <person name="Wang L."/>
            <person name="Fang L."/>
            <person name="Trick M."/>
            <person name="Links M.G."/>
            <person name="Zhao M."/>
            <person name="Jin M."/>
            <person name="Ramchiary N."/>
            <person name="Drou N."/>
            <person name="Berkman P.J."/>
            <person name="Cai Q."/>
            <person name="Huang Q."/>
            <person name="Li R."/>
            <person name="Tabata S."/>
            <person name="Cheng S."/>
            <person name="Zhang S."/>
            <person name="Zhang S."/>
            <person name="Huang S."/>
            <person name="Sato S."/>
            <person name="Sun S."/>
            <person name="Kwon S.J."/>
            <person name="Choi S.R."/>
            <person name="Lee T.H."/>
            <person name="Fan W."/>
            <person name="Zhao X."/>
            <person name="Tan X."/>
            <person name="Xu X."/>
            <person name="Wang Y."/>
            <person name="Qiu Y."/>
            <person name="Yin Y."/>
            <person name="Li Y."/>
            <person name="Du Y."/>
            <person name="Liao Y."/>
            <person name="Lim Y."/>
            <person name="Narusaka Y."/>
            <person name="Wang Y."/>
            <person name="Wang Z."/>
            <person name="Li Z."/>
            <person name="Wang Z."/>
            <person name="Xiong Z."/>
            <person name="Zhang Z."/>
        </authorList>
    </citation>
    <scope>NUCLEOTIDE SEQUENCE [LARGE SCALE GENOMIC DNA]</scope>
    <source>
        <strain evidence="1 2">cv. Chiifu-401-42</strain>
    </source>
</reference>
<dbReference type="Gramene" id="Bra040345.1">
    <property type="protein sequence ID" value="Bra040345.1-P"/>
    <property type="gene ID" value="Bra040345"/>
</dbReference>
<evidence type="ECO:0000313" key="1">
    <source>
        <dbReference type="EnsemblPlants" id="Bra040345.1-P"/>
    </source>
</evidence>
<keyword evidence="2" id="KW-1185">Reference proteome</keyword>
<accession>M4FGW7</accession>
<dbReference type="EnsemblPlants" id="Bra040345.1">
    <property type="protein sequence ID" value="Bra040345.1-P"/>
    <property type="gene ID" value="Bra040345"/>
</dbReference>
<protein>
    <submittedName>
        <fullName evidence="1">Uncharacterized protein</fullName>
    </submittedName>
</protein>
<dbReference type="HOGENOM" id="CLU_1362144_0_0_1"/>
<sequence length="201" mass="21886">MLLRRPASACACTLPSAPEASFLPHLCFTFVSPSFSHFPDCSASPQSLWSLVLVESFGFGGGLWFALRRCAVNGVQSLLSGELRCFPLTRRRFMGQVMQAELVTWLSGMARVGSISGIEDGLVLGGVSWFVMFAPLHCGRLASLVSSYCCMVLVWRQALVINYFCAGSETVCSEFSGNLYPVFRRLAFGGDVLRALFSSPV</sequence>
<dbReference type="AlphaFoldDB" id="M4FGW7"/>
<evidence type="ECO:0000313" key="2">
    <source>
        <dbReference type="Proteomes" id="UP000011750"/>
    </source>
</evidence>
<organism evidence="1 2">
    <name type="scientific">Brassica campestris</name>
    <name type="common">Field mustard</name>
    <dbReference type="NCBI Taxonomy" id="3711"/>
    <lineage>
        <taxon>Eukaryota</taxon>
        <taxon>Viridiplantae</taxon>
        <taxon>Streptophyta</taxon>
        <taxon>Embryophyta</taxon>
        <taxon>Tracheophyta</taxon>
        <taxon>Spermatophyta</taxon>
        <taxon>Magnoliopsida</taxon>
        <taxon>eudicotyledons</taxon>
        <taxon>Gunneridae</taxon>
        <taxon>Pentapetalae</taxon>
        <taxon>rosids</taxon>
        <taxon>malvids</taxon>
        <taxon>Brassicales</taxon>
        <taxon>Brassicaceae</taxon>
        <taxon>Brassiceae</taxon>
        <taxon>Brassica</taxon>
    </lineage>
</organism>
<reference evidence="1 2" key="2">
    <citation type="journal article" date="2018" name="Hortic Res">
        <title>Improved Brassica rapa reference genome by single-molecule sequencing and chromosome conformation capture technologies.</title>
        <authorList>
            <person name="Zhang L."/>
            <person name="Cai X."/>
            <person name="Wu J."/>
            <person name="Liu M."/>
            <person name="Grob S."/>
            <person name="Cheng F."/>
            <person name="Liang J."/>
            <person name="Cai C."/>
            <person name="Liu Z."/>
            <person name="Liu B."/>
            <person name="Wang F."/>
            <person name="Li S."/>
            <person name="Liu F."/>
            <person name="Li X."/>
            <person name="Cheng L."/>
            <person name="Yang W."/>
            <person name="Li M.H."/>
            <person name="Grossniklaus U."/>
            <person name="Zheng H."/>
            <person name="Wang X."/>
        </authorList>
    </citation>
    <scope>NUCLEOTIDE SEQUENCE [LARGE SCALE GENOMIC DNA]</scope>
    <source>
        <strain evidence="1 2">cv. Chiifu-401-42</strain>
    </source>
</reference>
<reference evidence="1" key="3">
    <citation type="submission" date="2023-03" db="UniProtKB">
        <authorList>
            <consortium name="EnsemblPlants"/>
        </authorList>
    </citation>
    <scope>IDENTIFICATION</scope>
    <source>
        <strain evidence="1">cv. Chiifu-401-42</strain>
    </source>
</reference>
<dbReference type="Proteomes" id="UP000011750">
    <property type="component" value="Chromosome A08"/>
</dbReference>
<proteinExistence type="predicted"/>